<evidence type="ECO:0008006" key="3">
    <source>
        <dbReference type="Google" id="ProtNLM"/>
    </source>
</evidence>
<dbReference type="RefSeq" id="WP_162337795.1">
    <property type="nucleotide sequence ID" value="NZ_JBHSRQ010000004.1"/>
</dbReference>
<dbReference type="EMBL" id="PDWW01000012">
    <property type="protein sequence ID" value="KAF1725127.1"/>
    <property type="molecule type" value="Genomic_DNA"/>
</dbReference>
<gene>
    <name evidence="1" type="ORF">CSC78_10165</name>
</gene>
<dbReference type="Proteomes" id="UP000781710">
    <property type="component" value="Unassembled WGS sequence"/>
</dbReference>
<name>A0ABQ6ZH61_9GAMM</name>
<dbReference type="InterPro" id="IPR036950">
    <property type="entry name" value="PBP_transglycosylase"/>
</dbReference>
<organism evidence="1 2">
    <name type="scientific">Pseudoxanthomonas japonensis</name>
    <dbReference type="NCBI Taxonomy" id="69284"/>
    <lineage>
        <taxon>Bacteria</taxon>
        <taxon>Pseudomonadati</taxon>
        <taxon>Pseudomonadota</taxon>
        <taxon>Gammaproteobacteria</taxon>
        <taxon>Lysobacterales</taxon>
        <taxon>Lysobacteraceae</taxon>
        <taxon>Pseudoxanthomonas</taxon>
    </lineage>
</organism>
<evidence type="ECO:0000313" key="2">
    <source>
        <dbReference type="Proteomes" id="UP000781710"/>
    </source>
</evidence>
<evidence type="ECO:0000313" key="1">
    <source>
        <dbReference type="EMBL" id="KAF1725127.1"/>
    </source>
</evidence>
<comment type="caution">
    <text evidence="1">The sequence shown here is derived from an EMBL/GenBank/DDBJ whole genome shotgun (WGS) entry which is preliminary data.</text>
</comment>
<protein>
    <recommendedName>
        <fullName evidence="3">Transglycosylase</fullName>
    </recommendedName>
</protein>
<proteinExistence type="predicted"/>
<dbReference type="Gene3D" id="1.10.3810.10">
    <property type="entry name" value="Biosynthetic peptidoglycan transglycosylase-like"/>
    <property type="match status" value="1"/>
</dbReference>
<sequence length="179" mass="19684">MSRVVRHAVRAVALLIGAPLTGLFAYDLVAVRPHVAGMEAILAQADSQDASPPLLIRRLIDASVGSPAPSVASMAVRQFYHSRSAMDWHARTALWQILLPMHFSDEEMYGLYASQAYNGVDKGLDRLARREHGKSLDALAPIEAARIVAIVQGPSYMLRDRQRLETHAERLMARAGYAP</sequence>
<dbReference type="SUPFAM" id="SSF53955">
    <property type="entry name" value="Lysozyme-like"/>
    <property type="match status" value="1"/>
</dbReference>
<keyword evidence="2" id="KW-1185">Reference proteome</keyword>
<dbReference type="InterPro" id="IPR023346">
    <property type="entry name" value="Lysozyme-like_dom_sf"/>
</dbReference>
<accession>A0ABQ6ZH61</accession>
<reference evidence="1 2" key="1">
    <citation type="submission" date="2017-10" db="EMBL/GenBank/DDBJ databases">
        <title>Whole genome sequencing of members of genus Pseudoxanthomonas.</title>
        <authorList>
            <person name="Kumar S."/>
            <person name="Bansal K."/>
            <person name="Kaur A."/>
            <person name="Patil P."/>
            <person name="Sharma S."/>
            <person name="Patil P.B."/>
        </authorList>
    </citation>
    <scope>NUCLEOTIDE SEQUENCE [LARGE SCALE GENOMIC DNA]</scope>
    <source>
        <strain evidence="1 2">DSM 17109</strain>
    </source>
</reference>